<evidence type="ECO:0000259" key="1">
    <source>
        <dbReference type="SMART" id="SM00421"/>
    </source>
</evidence>
<accession>A0A8J7PKR3</accession>
<dbReference type="Proteomes" id="UP000664414">
    <property type="component" value="Unassembled WGS sequence"/>
</dbReference>
<dbReference type="AlphaFoldDB" id="A0A8J7PKR3"/>
<dbReference type="GO" id="GO:0006355">
    <property type="term" value="P:regulation of DNA-templated transcription"/>
    <property type="evidence" value="ECO:0007669"/>
    <property type="project" value="InterPro"/>
</dbReference>
<dbReference type="GO" id="GO:0003677">
    <property type="term" value="F:DNA binding"/>
    <property type="evidence" value="ECO:0007669"/>
    <property type="project" value="InterPro"/>
</dbReference>
<protein>
    <recommendedName>
        <fullName evidence="1">HTH luxR-type domain-containing protein</fullName>
    </recommendedName>
</protein>
<dbReference type="SUPFAM" id="SSF46894">
    <property type="entry name" value="C-terminal effector domain of the bipartite response regulators"/>
    <property type="match status" value="1"/>
</dbReference>
<reference evidence="2" key="1">
    <citation type="submission" date="2021-02" db="EMBL/GenBank/DDBJ databases">
        <title>Thiocyanate and organic carbon inputs drive convergent selection for specific autotrophic Afipia and Thiobacillus strains within complex microbiomes.</title>
        <authorList>
            <person name="Huddy R.J."/>
            <person name="Sachdeva R."/>
            <person name="Kadzinga F."/>
            <person name="Kantor R.S."/>
            <person name="Harrison S.T.L."/>
            <person name="Banfield J.F."/>
        </authorList>
    </citation>
    <scope>NUCLEOTIDE SEQUENCE</scope>
    <source>
        <strain evidence="2">SCN18_10_11_15_R4_P_38_20</strain>
    </source>
</reference>
<dbReference type="EMBL" id="JAFKGL010000030">
    <property type="protein sequence ID" value="MBN9413612.1"/>
    <property type="molecule type" value="Genomic_DNA"/>
</dbReference>
<dbReference type="Pfam" id="PF00196">
    <property type="entry name" value="GerE"/>
    <property type="match status" value="1"/>
</dbReference>
<dbReference type="InterPro" id="IPR036388">
    <property type="entry name" value="WH-like_DNA-bd_sf"/>
</dbReference>
<evidence type="ECO:0000313" key="2">
    <source>
        <dbReference type="EMBL" id="MBN9413612.1"/>
    </source>
</evidence>
<proteinExistence type="predicted"/>
<feature type="domain" description="HTH luxR-type" evidence="1">
    <location>
        <begin position="22"/>
        <end position="79"/>
    </location>
</feature>
<sequence length="287" mass="33972">MQFDKIGLTNNFYVTFLSTIEGINFSQREIDIIVCLLTEKSSKEIASFLAIMPRTIDNYLYNIGKRINAKTRKDICEFMRKSHQFSYLSNYYTILSFQIWFEKKLSELSKLIKKPLPSCIILSWDAEKHKIELLKKHLEIIGFEVSIKTNNETEQYKNFSSFSNSKIPQEVFSLFIMSELQSKSFLGDKKEVPKNIFFLQEENENSLFAQESLELQHIINFSNYYFCIIAILKKMVLTDKFSQKIALFEKEFINYCTENFNEQARQYSTKRILKNTLIFSFLKNFNN</sequence>
<name>A0A8J7PKR3_9PROT</name>
<comment type="caution">
    <text evidence="2">The sequence shown here is derived from an EMBL/GenBank/DDBJ whole genome shotgun (WGS) entry which is preliminary data.</text>
</comment>
<organism evidence="2 3">
    <name type="scientific">Candidatus Paracaedimonas acanthamoebae</name>
    <dbReference type="NCBI Taxonomy" id="244581"/>
    <lineage>
        <taxon>Bacteria</taxon>
        <taxon>Pseudomonadati</taxon>
        <taxon>Pseudomonadota</taxon>
        <taxon>Alphaproteobacteria</taxon>
        <taxon>Holosporales</taxon>
        <taxon>Caedimonadaceae</taxon>
        <taxon>Candidatus Paracaedimonas</taxon>
    </lineage>
</organism>
<dbReference type="SMART" id="SM00421">
    <property type="entry name" value="HTH_LUXR"/>
    <property type="match status" value="1"/>
</dbReference>
<dbReference type="InterPro" id="IPR000792">
    <property type="entry name" value="Tscrpt_reg_LuxR_C"/>
</dbReference>
<gene>
    <name evidence="2" type="ORF">J0H12_06800</name>
</gene>
<dbReference type="Gene3D" id="1.10.10.10">
    <property type="entry name" value="Winged helix-like DNA-binding domain superfamily/Winged helix DNA-binding domain"/>
    <property type="match status" value="1"/>
</dbReference>
<dbReference type="InterPro" id="IPR016032">
    <property type="entry name" value="Sig_transdc_resp-reg_C-effctor"/>
</dbReference>
<evidence type="ECO:0000313" key="3">
    <source>
        <dbReference type="Proteomes" id="UP000664414"/>
    </source>
</evidence>